<evidence type="ECO:0000313" key="5">
    <source>
        <dbReference type="Proteomes" id="UP000596661"/>
    </source>
</evidence>
<dbReference type="AlphaFoldDB" id="A0A803PS00"/>
<feature type="region of interest" description="Disordered" evidence="1">
    <location>
        <begin position="184"/>
        <end position="204"/>
    </location>
</feature>
<dbReference type="SUPFAM" id="SSF53098">
    <property type="entry name" value="Ribonuclease H-like"/>
    <property type="match status" value="1"/>
</dbReference>
<dbReference type="Gramene" id="evm.model.05.820">
    <property type="protein sequence ID" value="cds.evm.model.05.820"/>
    <property type="gene ID" value="evm.TU.05.820"/>
</dbReference>
<dbReference type="EnsemblPlants" id="evm.model.05.820">
    <property type="protein sequence ID" value="cds.evm.model.05.820"/>
    <property type="gene ID" value="evm.TU.05.820"/>
</dbReference>
<dbReference type="Proteomes" id="UP000596661">
    <property type="component" value="Chromosome 5"/>
</dbReference>
<proteinExistence type="predicted"/>
<evidence type="ECO:0000256" key="2">
    <source>
        <dbReference type="SAM" id="Phobius"/>
    </source>
</evidence>
<keyword evidence="2" id="KW-1133">Transmembrane helix</keyword>
<dbReference type="InterPro" id="IPR012337">
    <property type="entry name" value="RNaseH-like_sf"/>
</dbReference>
<evidence type="ECO:0000256" key="1">
    <source>
        <dbReference type="SAM" id="MobiDB-lite"/>
    </source>
</evidence>
<keyword evidence="2" id="KW-0472">Membrane</keyword>
<feature type="domain" description="RNase H type-1" evidence="3">
    <location>
        <begin position="14"/>
        <end position="96"/>
    </location>
</feature>
<dbReference type="GO" id="GO:0003676">
    <property type="term" value="F:nucleic acid binding"/>
    <property type="evidence" value="ECO:0007669"/>
    <property type="project" value="InterPro"/>
</dbReference>
<feature type="transmembrane region" description="Helical" evidence="2">
    <location>
        <begin position="67"/>
        <end position="86"/>
    </location>
</feature>
<sequence>MWAAWAIGRVGEFPVVVAELLALQVGLLWASNSGFNVMRVETDSLIVYNWVNCPNSNIMLKSLIDEIIFLLAIVGGGFCFAILRVVNGVAHTLVKSVTSLIEVDVWTDACPMFRGGNSCSRVVFVSCRDPCITVWSLAWECSGSQGPVWLECWVRVWSPDAGSRSSAQVQVRLGVQYWVSPRVESGSESGADLDQGPGSQSREVPAWVLRVQDLGGPV</sequence>
<dbReference type="Pfam" id="PF13456">
    <property type="entry name" value="RVT_3"/>
    <property type="match status" value="1"/>
</dbReference>
<protein>
    <recommendedName>
        <fullName evidence="3">RNase H type-1 domain-containing protein</fullName>
    </recommendedName>
</protein>
<accession>A0A803PS00</accession>
<evidence type="ECO:0000259" key="3">
    <source>
        <dbReference type="Pfam" id="PF13456"/>
    </source>
</evidence>
<reference evidence="4" key="2">
    <citation type="submission" date="2021-03" db="UniProtKB">
        <authorList>
            <consortium name="EnsemblPlants"/>
        </authorList>
    </citation>
    <scope>IDENTIFICATION</scope>
</reference>
<dbReference type="InterPro" id="IPR002156">
    <property type="entry name" value="RNaseH_domain"/>
</dbReference>
<keyword evidence="5" id="KW-1185">Reference proteome</keyword>
<keyword evidence="2" id="KW-0812">Transmembrane</keyword>
<evidence type="ECO:0000313" key="4">
    <source>
        <dbReference type="EnsemblPlants" id="cds.evm.model.05.820"/>
    </source>
</evidence>
<organism evidence="4 5">
    <name type="scientific">Cannabis sativa</name>
    <name type="common">Hemp</name>
    <name type="synonym">Marijuana</name>
    <dbReference type="NCBI Taxonomy" id="3483"/>
    <lineage>
        <taxon>Eukaryota</taxon>
        <taxon>Viridiplantae</taxon>
        <taxon>Streptophyta</taxon>
        <taxon>Embryophyta</taxon>
        <taxon>Tracheophyta</taxon>
        <taxon>Spermatophyta</taxon>
        <taxon>Magnoliopsida</taxon>
        <taxon>eudicotyledons</taxon>
        <taxon>Gunneridae</taxon>
        <taxon>Pentapetalae</taxon>
        <taxon>rosids</taxon>
        <taxon>fabids</taxon>
        <taxon>Rosales</taxon>
        <taxon>Cannabaceae</taxon>
        <taxon>Cannabis</taxon>
    </lineage>
</organism>
<dbReference type="GO" id="GO:0004523">
    <property type="term" value="F:RNA-DNA hybrid ribonuclease activity"/>
    <property type="evidence" value="ECO:0007669"/>
    <property type="project" value="InterPro"/>
</dbReference>
<feature type="transmembrane region" description="Helical" evidence="2">
    <location>
        <begin position="12"/>
        <end position="30"/>
    </location>
</feature>
<dbReference type="EMBL" id="UZAU01000465">
    <property type="status" value="NOT_ANNOTATED_CDS"/>
    <property type="molecule type" value="Genomic_DNA"/>
</dbReference>
<name>A0A803PS00_CANSA</name>
<reference evidence="4" key="1">
    <citation type="submission" date="2018-11" db="EMBL/GenBank/DDBJ databases">
        <authorList>
            <person name="Grassa J C."/>
        </authorList>
    </citation>
    <scope>NUCLEOTIDE SEQUENCE [LARGE SCALE GENOMIC DNA]</scope>
</reference>